<evidence type="ECO:0000256" key="1">
    <source>
        <dbReference type="ARBA" id="ARBA00008005"/>
    </source>
</evidence>
<dbReference type="PANTHER" id="PTHR35861">
    <property type="match status" value="1"/>
</dbReference>
<proteinExistence type="inferred from homology"/>
<keyword evidence="4" id="KW-1185">Reference proteome</keyword>
<dbReference type="Gene3D" id="3.40.50.11780">
    <property type="match status" value="2"/>
</dbReference>
<protein>
    <submittedName>
        <fullName evidence="3">Phage tail sheath protein</fullName>
    </submittedName>
</protein>
<dbReference type="AlphaFoldDB" id="A0A158EDE5"/>
<reference evidence="3" key="1">
    <citation type="submission" date="2016-01" db="EMBL/GenBank/DDBJ databases">
        <authorList>
            <person name="Peeters C."/>
        </authorList>
    </citation>
    <scope>NUCLEOTIDE SEQUENCE</scope>
    <source>
        <strain evidence="3">LMG 29321</strain>
    </source>
</reference>
<accession>A0A158EDE5</accession>
<dbReference type="EMBL" id="FCOX02000069">
    <property type="protein sequence ID" value="SAL04834.1"/>
    <property type="molecule type" value="Genomic_DNA"/>
</dbReference>
<dbReference type="RefSeq" id="WP_062611202.1">
    <property type="nucleotide sequence ID" value="NZ_FCOX02000069.1"/>
</dbReference>
<evidence type="ECO:0000313" key="3">
    <source>
        <dbReference type="EMBL" id="SAL04834.1"/>
    </source>
</evidence>
<name>A0A158EDE5_9BURK</name>
<sequence length="726" mass="75731">MLQGGYPGVYIQEIPSGVHTVTAAATSNLAVIGHFPRGPVGEALRVNSWADVERTYGGLDRRYLATYALQDFFLQGGSVAYVVRAGFQQATATLTTTETAMQVVARNPGAAGNRVHYAVAHNPDNSFDLSIFAAEGEEPVVFAGLSVTYGTANYADTRVNGSQGLVKLANIKHMPAETDAPVALTHGAGAAGSDVAVAASAALNSVPLPALILQAIESGADRRVPRHVEAVNNGNGTFNINIGDFAAENLTINPAGGGHYVVTALAAAGSPVRVVTTRGPLRVPATTATAVGFSGGGEEVPAAEVTLTAAGGGSALQLEAANAGEWGNSLRVGVANNPTGGFDLIVAEFRGSQPKSPPETFRGLNTTPADPNNALEVINHGSQLLTVIAADALPSESAAGVAVDDLTIAQMKPLSGGLDGVLPDEPTWAANALGAFTAAIPVLDGIEPEIFNLMIVPEAPMMADEGVGLYALAADYCARQLAFLLVDHPDRADSAIGILDWNIAAMLGSDLGRNAALCFPRVRRPDPLNGERERAFPASGAIAGVMARTDARRGVWKAPAGTEASIIKGTPSVMLTDLQQGRLNQRGLNSLRAFPNIGTVHWGARTLAGSDALASEWKYVPVRRTALFIERSLKTALAWAVFEPNDEPLWANIRLNVNAFMQDLFSAGAFAGVTAKEAYHVKCDKETTSQQDVNSGIVNIEVGFQPLKPAEFVVLKLTQLAGRFAA</sequence>
<comment type="similarity">
    <text evidence="1">Belongs to the myoviridae tail sheath protein family.</text>
</comment>
<dbReference type="OrthoDB" id="9767864at2"/>
<evidence type="ECO:0000313" key="4">
    <source>
        <dbReference type="Proteomes" id="UP000071859"/>
    </source>
</evidence>
<dbReference type="InterPro" id="IPR020287">
    <property type="entry name" value="Tail_sheath_C"/>
</dbReference>
<organism evidence="3 4">
    <name type="scientific">Caballeronia calidae</name>
    <dbReference type="NCBI Taxonomy" id="1777139"/>
    <lineage>
        <taxon>Bacteria</taxon>
        <taxon>Pseudomonadati</taxon>
        <taxon>Pseudomonadota</taxon>
        <taxon>Betaproteobacteria</taxon>
        <taxon>Burkholderiales</taxon>
        <taxon>Burkholderiaceae</taxon>
        <taxon>Caballeronia</taxon>
    </lineage>
</organism>
<gene>
    <name evidence="3" type="ORF">AWB78_07154</name>
</gene>
<dbReference type="Pfam" id="PF17482">
    <property type="entry name" value="Phage_sheath_1C"/>
    <property type="match status" value="1"/>
</dbReference>
<dbReference type="PANTHER" id="PTHR35861:SF1">
    <property type="entry name" value="PHAGE TAIL SHEATH PROTEIN"/>
    <property type="match status" value="1"/>
</dbReference>
<dbReference type="Proteomes" id="UP000071859">
    <property type="component" value="Unassembled WGS sequence"/>
</dbReference>
<comment type="caution">
    <text evidence="3">The sequence shown here is derived from an EMBL/GenBank/DDBJ whole genome shotgun (WGS) entry which is preliminary data.</text>
</comment>
<feature type="domain" description="Tail sheath protein C-terminal" evidence="2">
    <location>
        <begin position="615"/>
        <end position="715"/>
    </location>
</feature>
<evidence type="ECO:0000259" key="2">
    <source>
        <dbReference type="Pfam" id="PF17482"/>
    </source>
</evidence>
<dbReference type="InterPro" id="IPR052042">
    <property type="entry name" value="Tail_sheath_structural"/>
</dbReference>